<dbReference type="GO" id="GO:0035556">
    <property type="term" value="P:intracellular signal transduction"/>
    <property type="evidence" value="ECO:0007669"/>
    <property type="project" value="TreeGrafter"/>
</dbReference>
<dbReference type="InterPro" id="IPR000719">
    <property type="entry name" value="Prot_kinase_dom"/>
</dbReference>
<keyword evidence="5 11" id="KW-0418">Kinase</keyword>
<protein>
    <recommendedName>
        <fullName evidence="1">non-specific serine/threonine protein kinase</fullName>
        <ecNumber evidence="1">2.7.11.1</ecNumber>
    </recommendedName>
</protein>
<dbReference type="GO" id="GO:0000278">
    <property type="term" value="P:mitotic cell cycle"/>
    <property type="evidence" value="ECO:0007669"/>
    <property type="project" value="TreeGrafter"/>
</dbReference>
<dbReference type="EC" id="2.7.11.1" evidence="1"/>
<dbReference type="HOGENOM" id="CLU_037346_0_0_1"/>
<dbReference type="GO" id="GO:0005737">
    <property type="term" value="C:cytoplasm"/>
    <property type="evidence" value="ECO:0007669"/>
    <property type="project" value="TreeGrafter"/>
</dbReference>
<dbReference type="InterPro" id="IPR011009">
    <property type="entry name" value="Kinase-like_dom_sf"/>
</dbReference>
<organism evidence="11 12">
    <name type="scientific">Encephalitozoon romaleae (strain SJ-2008)</name>
    <name type="common">Microsporidian parasite</name>
    <dbReference type="NCBI Taxonomy" id="1178016"/>
    <lineage>
        <taxon>Eukaryota</taxon>
        <taxon>Fungi</taxon>
        <taxon>Fungi incertae sedis</taxon>
        <taxon>Microsporidia</taxon>
        <taxon>Unikaryonidae</taxon>
        <taxon>Encephalitozoon</taxon>
    </lineage>
</organism>
<dbReference type="GO" id="GO:0072354">
    <property type="term" value="F:histone H3T3 kinase activity"/>
    <property type="evidence" value="ECO:0007669"/>
    <property type="project" value="TreeGrafter"/>
</dbReference>
<dbReference type="InterPro" id="IPR024604">
    <property type="entry name" value="GSG2_C"/>
</dbReference>
<keyword evidence="6" id="KW-0067">ATP-binding</keyword>
<evidence type="ECO:0000256" key="9">
    <source>
        <dbReference type="SAM" id="MobiDB-lite"/>
    </source>
</evidence>
<dbReference type="PANTHER" id="PTHR24419">
    <property type="entry name" value="INTERLEUKIN-1 RECEPTOR-ASSOCIATED KINASE"/>
    <property type="match status" value="1"/>
</dbReference>
<evidence type="ECO:0000256" key="4">
    <source>
        <dbReference type="ARBA" id="ARBA00022741"/>
    </source>
</evidence>
<proteinExistence type="predicted"/>
<name>I6ZHN4_ENCRO</name>
<accession>I6ZHN4</accession>
<dbReference type="EMBL" id="CP003520">
    <property type="protein sequence ID" value="AFN82698.1"/>
    <property type="molecule type" value="Genomic_DNA"/>
</dbReference>
<keyword evidence="12" id="KW-1185">Reference proteome</keyword>
<feature type="compositionally biased region" description="Basic and acidic residues" evidence="9">
    <location>
        <begin position="146"/>
        <end position="157"/>
    </location>
</feature>
<dbReference type="KEGG" id="ero:EROM_030770"/>
<evidence type="ECO:0000256" key="1">
    <source>
        <dbReference type="ARBA" id="ARBA00012513"/>
    </source>
</evidence>
<dbReference type="VEuPathDB" id="MicrosporidiaDB:EROM_030770"/>
<evidence type="ECO:0000313" key="12">
    <source>
        <dbReference type="Proteomes" id="UP000010094"/>
    </source>
</evidence>
<keyword evidence="2" id="KW-0723">Serine/threonine-protein kinase</keyword>
<dbReference type="GeneID" id="20520988"/>
<dbReference type="RefSeq" id="XP_009264195.1">
    <property type="nucleotide sequence ID" value="XM_009265920.1"/>
</dbReference>
<evidence type="ECO:0000313" key="11">
    <source>
        <dbReference type="EMBL" id="AFN82698.1"/>
    </source>
</evidence>
<evidence type="ECO:0000256" key="6">
    <source>
        <dbReference type="ARBA" id="ARBA00022840"/>
    </source>
</evidence>
<keyword evidence="3" id="KW-0808">Transferase</keyword>
<dbReference type="Gene3D" id="1.10.510.10">
    <property type="entry name" value="Transferase(Phosphotransferase) domain 1"/>
    <property type="match status" value="1"/>
</dbReference>
<feature type="region of interest" description="Disordered" evidence="9">
    <location>
        <begin position="146"/>
        <end position="166"/>
    </location>
</feature>
<evidence type="ECO:0000256" key="2">
    <source>
        <dbReference type="ARBA" id="ARBA00022527"/>
    </source>
</evidence>
<dbReference type="PANTHER" id="PTHR24419:SF18">
    <property type="entry name" value="SERINE_THREONINE-PROTEIN KINASE HASPIN"/>
    <property type="match status" value="1"/>
</dbReference>
<dbReference type="PROSITE" id="PS50011">
    <property type="entry name" value="PROTEIN_KINASE_DOM"/>
    <property type="match status" value="1"/>
</dbReference>
<keyword evidence="4" id="KW-0547">Nucleotide-binding</keyword>
<dbReference type="AlphaFoldDB" id="I6ZHN4"/>
<feature type="domain" description="Protein kinase" evidence="10">
    <location>
        <begin position="180"/>
        <end position="442"/>
    </location>
</feature>
<evidence type="ECO:0000256" key="5">
    <source>
        <dbReference type="ARBA" id="ARBA00022777"/>
    </source>
</evidence>
<dbReference type="SMART" id="SM01331">
    <property type="entry name" value="DUF3635"/>
    <property type="match status" value="1"/>
</dbReference>
<evidence type="ECO:0000256" key="8">
    <source>
        <dbReference type="ARBA" id="ARBA00048679"/>
    </source>
</evidence>
<dbReference type="Proteomes" id="UP000010094">
    <property type="component" value="Chromosome III"/>
</dbReference>
<sequence length="442" mass="51082">MKRFGRKRESIHNTAYEEVRKAFEDIRRKIADTGRLSSSGLSTSTSPGNASWKKDYSCDLAFSSSGDEEDCGLSSIYNSRFKARSKDEAPGFGDEREDDLVINHDVLSSSETYDESLGFESFLDEEIKRESKMQNITFRRKKGIDHHLHGQDQRTEGSVDSDNGGDEMGVLKRIPFDKMPKNIRKIGEATFSEVFAHGTLVYKIIPLGNTSDETSLPSFLKESTIFKAISEEDGVCKLKDVFLVKGRYPREYLKAWDDYGEEENERPSKYEDSQEYGVIVMEDGGESLESIRFQGIEEADRFIRTVIRTLARLEEKYEFEHRDLHWGNILIKQGHINLIDFSLSRLKNGNTVIFNDLNDRQWLFEGDEEVDVQFKVYRDMRELCSGHWERFTPQSNVLWIRYLVEKTFGKNKFKGKKALISQYMSIIDRSTSAKDIDKKLRV</sequence>
<dbReference type="SUPFAM" id="SSF56112">
    <property type="entry name" value="Protein kinase-like (PK-like)"/>
    <property type="match status" value="1"/>
</dbReference>
<dbReference type="GO" id="GO:0005634">
    <property type="term" value="C:nucleus"/>
    <property type="evidence" value="ECO:0007669"/>
    <property type="project" value="TreeGrafter"/>
</dbReference>
<comment type="catalytic activity">
    <reaction evidence="8">
        <text>L-seryl-[protein] + ATP = O-phospho-L-seryl-[protein] + ADP + H(+)</text>
        <dbReference type="Rhea" id="RHEA:17989"/>
        <dbReference type="Rhea" id="RHEA-COMP:9863"/>
        <dbReference type="Rhea" id="RHEA-COMP:11604"/>
        <dbReference type="ChEBI" id="CHEBI:15378"/>
        <dbReference type="ChEBI" id="CHEBI:29999"/>
        <dbReference type="ChEBI" id="CHEBI:30616"/>
        <dbReference type="ChEBI" id="CHEBI:83421"/>
        <dbReference type="ChEBI" id="CHEBI:456216"/>
        <dbReference type="EC" id="2.7.11.1"/>
    </reaction>
</comment>
<evidence type="ECO:0000256" key="3">
    <source>
        <dbReference type="ARBA" id="ARBA00022679"/>
    </source>
</evidence>
<dbReference type="Pfam" id="PF12330">
    <property type="entry name" value="Haspin_kinase"/>
    <property type="match status" value="1"/>
</dbReference>
<dbReference type="GO" id="GO:0005524">
    <property type="term" value="F:ATP binding"/>
    <property type="evidence" value="ECO:0007669"/>
    <property type="project" value="UniProtKB-KW"/>
</dbReference>
<dbReference type="Gene3D" id="3.30.200.20">
    <property type="entry name" value="Phosphorylase Kinase, domain 1"/>
    <property type="match status" value="1"/>
</dbReference>
<dbReference type="OrthoDB" id="5327538at2759"/>
<gene>
    <name evidence="11" type="ordered locus">EROM_030770</name>
</gene>
<evidence type="ECO:0000256" key="7">
    <source>
        <dbReference type="ARBA" id="ARBA00047899"/>
    </source>
</evidence>
<reference evidence="11 12" key="1">
    <citation type="journal article" date="2012" name="Proc. Natl. Acad. Sci. U.S.A.">
        <title>Gain and loss of multiple functionally related, horizontally transferred genes in the reduced genomes of two microsporidian parasites.</title>
        <authorList>
            <person name="Pombert J.-F."/>
            <person name="Selman M."/>
            <person name="Burki F."/>
            <person name="Bardell F.T."/>
            <person name="Farinelli L."/>
            <person name="Solter L.F."/>
            <person name="Whitman D.W."/>
            <person name="Weiss L.M."/>
            <person name="Corradi N."/>
            <person name="Keeling P.J."/>
        </authorList>
    </citation>
    <scope>NUCLEOTIDE SEQUENCE [LARGE SCALE GENOMIC DNA]</scope>
    <source>
        <strain evidence="11 12">SJ-2008</strain>
    </source>
</reference>
<evidence type="ECO:0000259" key="10">
    <source>
        <dbReference type="PROSITE" id="PS50011"/>
    </source>
</evidence>
<comment type="catalytic activity">
    <reaction evidence="7">
        <text>L-threonyl-[protein] + ATP = O-phospho-L-threonyl-[protein] + ADP + H(+)</text>
        <dbReference type="Rhea" id="RHEA:46608"/>
        <dbReference type="Rhea" id="RHEA-COMP:11060"/>
        <dbReference type="Rhea" id="RHEA-COMP:11605"/>
        <dbReference type="ChEBI" id="CHEBI:15378"/>
        <dbReference type="ChEBI" id="CHEBI:30013"/>
        <dbReference type="ChEBI" id="CHEBI:30616"/>
        <dbReference type="ChEBI" id="CHEBI:61977"/>
        <dbReference type="ChEBI" id="CHEBI:456216"/>
        <dbReference type="EC" id="2.7.11.1"/>
    </reaction>
</comment>